<dbReference type="PRINTS" id="PR00039">
    <property type="entry name" value="HTHLYSR"/>
</dbReference>
<evidence type="ECO:0000256" key="4">
    <source>
        <dbReference type="ARBA" id="ARBA00023163"/>
    </source>
</evidence>
<dbReference type="InterPro" id="IPR036388">
    <property type="entry name" value="WH-like_DNA-bd_sf"/>
</dbReference>
<evidence type="ECO:0000313" key="7">
    <source>
        <dbReference type="Proteomes" id="UP000194204"/>
    </source>
</evidence>
<keyword evidence="3" id="KW-0238">DNA-binding</keyword>
<reference evidence="6 7" key="1">
    <citation type="submission" date="2017-01" db="EMBL/GenBank/DDBJ databases">
        <title>Deconstructing symbiosis and pathogenesis requirements using a combined genomic-metabolomic approach.</title>
        <authorList>
            <person name="Tobias N.J."/>
            <person name="Wolff H."/>
            <person name="Djahanschiri B."/>
            <person name="Ebersberger I."/>
            <person name="Bode H.B."/>
        </authorList>
    </citation>
    <scope>NUCLEOTIDE SEQUENCE [LARGE SCALE GENOMIC DNA]</scope>
    <source>
        <strain evidence="6 7">DSM 4764</strain>
    </source>
</reference>
<dbReference type="STRING" id="40578.Xbed_02142"/>
<protein>
    <submittedName>
        <fullName evidence="6">LysR family transcriptional regulator</fullName>
    </submittedName>
</protein>
<dbReference type="RefSeq" id="WP_086112902.1">
    <property type="nucleotide sequence ID" value="NZ_CAWNHF010000068.1"/>
</dbReference>
<dbReference type="PANTHER" id="PTHR30126:SF94">
    <property type="entry name" value="LYSR FAMILY TRANSCRIPTIONAL REGULATOR"/>
    <property type="match status" value="1"/>
</dbReference>
<name>A0A1Y2SND6_9GAMM</name>
<dbReference type="GO" id="GO:0003700">
    <property type="term" value="F:DNA-binding transcription factor activity"/>
    <property type="evidence" value="ECO:0007669"/>
    <property type="project" value="InterPro"/>
</dbReference>
<dbReference type="Gene3D" id="1.10.10.10">
    <property type="entry name" value="Winged helix-like DNA-binding domain superfamily/Winged helix DNA-binding domain"/>
    <property type="match status" value="1"/>
</dbReference>
<dbReference type="Pfam" id="PF00126">
    <property type="entry name" value="HTH_1"/>
    <property type="match status" value="1"/>
</dbReference>
<feature type="domain" description="HTH lysR-type" evidence="5">
    <location>
        <begin position="3"/>
        <end position="60"/>
    </location>
</feature>
<dbReference type="AlphaFoldDB" id="A0A1Y2SND6"/>
<dbReference type="GO" id="GO:0000976">
    <property type="term" value="F:transcription cis-regulatory region binding"/>
    <property type="evidence" value="ECO:0007669"/>
    <property type="project" value="TreeGrafter"/>
</dbReference>
<comment type="similarity">
    <text evidence="1">Belongs to the LysR transcriptional regulatory family.</text>
</comment>
<accession>A0A1Y2SND6</accession>
<dbReference type="InterPro" id="IPR000847">
    <property type="entry name" value="LysR_HTH_N"/>
</dbReference>
<evidence type="ECO:0000313" key="6">
    <source>
        <dbReference type="EMBL" id="OTA19640.1"/>
    </source>
</evidence>
<dbReference type="InterPro" id="IPR036390">
    <property type="entry name" value="WH_DNA-bd_sf"/>
</dbReference>
<dbReference type="Gene3D" id="3.40.190.290">
    <property type="match status" value="1"/>
</dbReference>
<comment type="caution">
    <text evidence="6">The sequence shown here is derived from an EMBL/GenBank/DDBJ whole genome shotgun (WGS) entry which is preliminary data.</text>
</comment>
<dbReference type="FunFam" id="1.10.10.10:FF:000145">
    <property type="entry name" value="LysR family transcriptional regulator"/>
    <property type="match status" value="1"/>
</dbReference>
<dbReference type="InterPro" id="IPR049752">
    <property type="entry name" value="YeiE"/>
</dbReference>
<dbReference type="EMBL" id="MUBK01000016">
    <property type="protein sequence ID" value="OTA19640.1"/>
    <property type="molecule type" value="Genomic_DNA"/>
</dbReference>
<dbReference type="Pfam" id="PF03466">
    <property type="entry name" value="LysR_substrate"/>
    <property type="match status" value="1"/>
</dbReference>
<dbReference type="InterPro" id="IPR005119">
    <property type="entry name" value="LysR_subst-bd"/>
</dbReference>
<sequence>MRITLRQLEIFAEVLKSGSTTQASQQLALSQSAVSASLTDLEGQLGVQLFDRVGKRLVTNEHGRLLYPKALALLEQAGEVEQLFKLELGALRLAASSTIGNYMLPEMLAKYRRDYPDTPLELHIGNTEDVIKAVVEFRVDLGLIEGLCHDPELITQPWMEDELIIFSSPDSLLLQRDLTVEDLITAPWILREKGSGTREVLDHLLFSQMPRFNIAMELGNSEAIKHAVQYGMGISCLSRKVVQEQLKNGTLAELVIPGLSLNRHLYLIYHRQKHMSNALQKLLSYCH</sequence>
<dbReference type="PANTHER" id="PTHR30126">
    <property type="entry name" value="HTH-TYPE TRANSCRIPTIONAL REGULATOR"/>
    <property type="match status" value="1"/>
</dbReference>
<gene>
    <name evidence="6" type="ORF">Xbed_02142</name>
</gene>
<dbReference type="NCBIfam" id="NF040889">
    <property type="entry name" value="trans_reg_YeiE"/>
    <property type="match status" value="1"/>
</dbReference>
<dbReference type="OrthoDB" id="9808620at2"/>
<dbReference type="Proteomes" id="UP000194204">
    <property type="component" value="Unassembled WGS sequence"/>
</dbReference>
<evidence type="ECO:0000259" key="5">
    <source>
        <dbReference type="PROSITE" id="PS50931"/>
    </source>
</evidence>
<proteinExistence type="inferred from homology"/>
<evidence type="ECO:0000256" key="2">
    <source>
        <dbReference type="ARBA" id="ARBA00023015"/>
    </source>
</evidence>
<evidence type="ECO:0000256" key="1">
    <source>
        <dbReference type="ARBA" id="ARBA00009437"/>
    </source>
</evidence>
<dbReference type="PROSITE" id="PS50931">
    <property type="entry name" value="HTH_LYSR"/>
    <property type="match status" value="1"/>
</dbReference>
<organism evidence="6 7">
    <name type="scientific">Xenorhabdus beddingii</name>
    <dbReference type="NCBI Taxonomy" id="40578"/>
    <lineage>
        <taxon>Bacteria</taxon>
        <taxon>Pseudomonadati</taxon>
        <taxon>Pseudomonadota</taxon>
        <taxon>Gammaproteobacteria</taxon>
        <taxon>Enterobacterales</taxon>
        <taxon>Morganellaceae</taxon>
        <taxon>Xenorhabdus</taxon>
    </lineage>
</organism>
<dbReference type="SUPFAM" id="SSF53850">
    <property type="entry name" value="Periplasmic binding protein-like II"/>
    <property type="match status" value="1"/>
</dbReference>
<dbReference type="SUPFAM" id="SSF46785">
    <property type="entry name" value="Winged helix' DNA-binding domain"/>
    <property type="match status" value="1"/>
</dbReference>
<dbReference type="NCBIfam" id="NF008095">
    <property type="entry name" value="PRK10837.1"/>
    <property type="match status" value="1"/>
</dbReference>
<evidence type="ECO:0000256" key="3">
    <source>
        <dbReference type="ARBA" id="ARBA00023125"/>
    </source>
</evidence>
<keyword evidence="7" id="KW-1185">Reference proteome</keyword>
<keyword evidence="2" id="KW-0805">Transcription regulation</keyword>
<dbReference type="CDD" id="cd08420">
    <property type="entry name" value="PBP2_CysL_like"/>
    <property type="match status" value="1"/>
</dbReference>
<keyword evidence="4" id="KW-0804">Transcription</keyword>